<proteinExistence type="predicted"/>
<gene>
    <name evidence="2" type="ORF">LSALG_LOCUS17359</name>
</gene>
<name>A0AA35YNQ0_LACSI</name>
<reference evidence="2" key="1">
    <citation type="submission" date="2023-04" db="EMBL/GenBank/DDBJ databases">
        <authorList>
            <person name="Vijverberg K."/>
            <person name="Xiong W."/>
            <person name="Schranz E."/>
        </authorList>
    </citation>
    <scope>NUCLEOTIDE SEQUENCE</scope>
</reference>
<accession>A0AA35YNQ0</accession>
<dbReference type="AlphaFoldDB" id="A0AA35YNQ0"/>
<feature type="region of interest" description="Disordered" evidence="1">
    <location>
        <begin position="1"/>
        <end position="23"/>
    </location>
</feature>
<dbReference type="EMBL" id="OX465079">
    <property type="protein sequence ID" value="CAI9277431.1"/>
    <property type="molecule type" value="Genomic_DNA"/>
</dbReference>
<organism evidence="2 3">
    <name type="scientific">Lactuca saligna</name>
    <name type="common">Willowleaf lettuce</name>
    <dbReference type="NCBI Taxonomy" id="75948"/>
    <lineage>
        <taxon>Eukaryota</taxon>
        <taxon>Viridiplantae</taxon>
        <taxon>Streptophyta</taxon>
        <taxon>Embryophyta</taxon>
        <taxon>Tracheophyta</taxon>
        <taxon>Spermatophyta</taxon>
        <taxon>Magnoliopsida</taxon>
        <taxon>eudicotyledons</taxon>
        <taxon>Gunneridae</taxon>
        <taxon>Pentapetalae</taxon>
        <taxon>asterids</taxon>
        <taxon>campanulids</taxon>
        <taxon>Asterales</taxon>
        <taxon>Asteraceae</taxon>
        <taxon>Cichorioideae</taxon>
        <taxon>Cichorieae</taxon>
        <taxon>Lactucinae</taxon>
        <taxon>Lactuca</taxon>
    </lineage>
</organism>
<keyword evidence="3" id="KW-1185">Reference proteome</keyword>
<sequence>MDLDTLSNNTHEESTHDLPRIQKDGFVIEQSPLDPYGTHSQVNWNNPISFVQAQSVSPATDSKLTETKVVPPTSEATTGLIPTLEILPTINSSKTKPSVDVPTPDIIVGDHPQNNDDNAKEVPFSTPIADDPKPDDEEDHSEEIIFEDHNTTVGSIQLPSIFNLLRKSFSSKAYFDFGP</sequence>
<evidence type="ECO:0000313" key="3">
    <source>
        <dbReference type="Proteomes" id="UP001177003"/>
    </source>
</evidence>
<evidence type="ECO:0000256" key="1">
    <source>
        <dbReference type="SAM" id="MobiDB-lite"/>
    </source>
</evidence>
<feature type="compositionally biased region" description="Basic and acidic residues" evidence="1">
    <location>
        <begin position="10"/>
        <end position="23"/>
    </location>
</feature>
<feature type="region of interest" description="Disordered" evidence="1">
    <location>
        <begin position="110"/>
        <end position="141"/>
    </location>
</feature>
<protein>
    <submittedName>
        <fullName evidence="2">Uncharacterized protein</fullName>
    </submittedName>
</protein>
<dbReference type="Proteomes" id="UP001177003">
    <property type="component" value="Chromosome 3"/>
</dbReference>
<evidence type="ECO:0000313" key="2">
    <source>
        <dbReference type="EMBL" id="CAI9277431.1"/>
    </source>
</evidence>